<name>A0A1Y2BAM5_9FUNG</name>
<dbReference type="OrthoDB" id="2152642at2759"/>
<dbReference type="Proteomes" id="UP000193642">
    <property type="component" value="Unassembled WGS sequence"/>
</dbReference>
<sequence>MEAHHFQQLLPFFDGDEEYIANASDNTPSVLVSAPTPSLPPEIWFQIFVKACGSMKQLSRLSRLSKSIYNYCWKSPAARANFCIDRYGKDQAIEKLVKIQGHKDPRLSETLKVLVKKGCSHTCKVKKLWDCPLWLLSTHQSAAENIRLFYECNPSILDYHIDMSLKRAGSHGRLDSLCAILKEDPSLITNSQLIARLAEKEIKLDLKHLLQRNHINLITFMGPEYWEFHFFDSKVVSLAIKQNYLFIAEQMISPQIVASTMKLNEIDSDRIWFGLDFTNIQHVTTALSFGVAPTSYALLRSAGCNYLLSACLHCNNNWADEEVPFTLAENAYAVNDIFLQAGYQLNFRVFNDAVVYAPKEYVTYLLEKWRLQENYTNINIIEGYVIHNAYTRRDWDLVEILLEHGRQWAKATGKPAIHLTHSILPNHSSFIYPPPPMDSNDTYFFDKMPILIELRIYPKNAYSLCLESARFLITKSTLDKLISLGAVVTPRALVSASKSRLRMNFLLLLEHYQVNAKVEFEGFERIVRETQHLEEIQMMIAKGIPVMSKALFEMYQRFRRDQDNPIVHEMMSAATEETRMTFFHYFEEREPEAWDMEHVESFLLKFHSLGFRTSQQVADKAAFKMKPRLSMLLQLLVDKC</sequence>
<reference evidence="1 2" key="1">
    <citation type="submission" date="2016-07" db="EMBL/GenBank/DDBJ databases">
        <title>Pervasive Adenine N6-methylation of Active Genes in Fungi.</title>
        <authorList>
            <consortium name="DOE Joint Genome Institute"/>
            <person name="Mondo S.J."/>
            <person name="Dannebaum R.O."/>
            <person name="Kuo R.C."/>
            <person name="Labutti K."/>
            <person name="Haridas S."/>
            <person name="Kuo A."/>
            <person name="Salamov A."/>
            <person name="Ahrendt S.R."/>
            <person name="Lipzen A."/>
            <person name="Sullivan W."/>
            <person name="Andreopoulos W.B."/>
            <person name="Clum A."/>
            <person name="Lindquist E."/>
            <person name="Daum C."/>
            <person name="Ramamoorthy G.K."/>
            <person name="Gryganskyi A."/>
            <person name="Culley D."/>
            <person name="Magnuson J.K."/>
            <person name="James T.Y."/>
            <person name="O'Malley M.A."/>
            <person name="Stajich J.E."/>
            <person name="Spatafora J.W."/>
            <person name="Visel A."/>
            <person name="Grigoriev I.V."/>
        </authorList>
    </citation>
    <scope>NUCLEOTIDE SEQUENCE [LARGE SCALE GENOMIC DNA]</scope>
    <source>
        <strain evidence="1 2">JEL800</strain>
    </source>
</reference>
<protein>
    <submittedName>
        <fullName evidence="1">Uncharacterized protein</fullName>
    </submittedName>
</protein>
<gene>
    <name evidence="1" type="ORF">BCR33DRAFT_771961</name>
</gene>
<dbReference type="AlphaFoldDB" id="A0A1Y2BAM5"/>
<dbReference type="EMBL" id="MCGO01000079">
    <property type="protein sequence ID" value="ORY31125.1"/>
    <property type="molecule type" value="Genomic_DNA"/>
</dbReference>
<comment type="caution">
    <text evidence="1">The sequence shown here is derived from an EMBL/GenBank/DDBJ whole genome shotgun (WGS) entry which is preliminary data.</text>
</comment>
<evidence type="ECO:0000313" key="1">
    <source>
        <dbReference type="EMBL" id="ORY31125.1"/>
    </source>
</evidence>
<accession>A0A1Y2BAM5</accession>
<organism evidence="1 2">
    <name type="scientific">Rhizoclosmatium globosum</name>
    <dbReference type="NCBI Taxonomy" id="329046"/>
    <lineage>
        <taxon>Eukaryota</taxon>
        <taxon>Fungi</taxon>
        <taxon>Fungi incertae sedis</taxon>
        <taxon>Chytridiomycota</taxon>
        <taxon>Chytridiomycota incertae sedis</taxon>
        <taxon>Chytridiomycetes</taxon>
        <taxon>Chytridiales</taxon>
        <taxon>Chytriomycetaceae</taxon>
        <taxon>Rhizoclosmatium</taxon>
    </lineage>
</organism>
<evidence type="ECO:0000313" key="2">
    <source>
        <dbReference type="Proteomes" id="UP000193642"/>
    </source>
</evidence>
<proteinExistence type="predicted"/>
<keyword evidence="2" id="KW-1185">Reference proteome</keyword>